<dbReference type="OrthoDB" id="6424139at2"/>
<organism evidence="2 3">
    <name type="scientific">Chania multitudinisentens RB-25</name>
    <dbReference type="NCBI Taxonomy" id="1441930"/>
    <lineage>
        <taxon>Bacteria</taxon>
        <taxon>Pseudomonadati</taxon>
        <taxon>Pseudomonadota</taxon>
        <taxon>Gammaproteobacteria</taxon>
        <taxon>Enterobacterales</taxon>
        <taxon>Yersiniaceae</taxon>
        <taxon>Chania</taxon>
    </lineage>
</organism>
<sequence length="384" mass="43243">MSTTPSTVASVLELSLRPVRAQLDLAIEQTTGTAQRSVESATALLDQAQGLCIEQYNTEVDEFNTVVDRCQALESEITTTKLLITNLQEQLEEQTVVAKEANANTEISRARIKQLSSDNRILAEELNRLKSLNPEDMKKQIVRLKDDLKFKVQLLNQQKKEMRIARSEAADAKTSLAQAAHRNSVLEDTVIELQSRLQNIDGDVDPIWYRAADGSGIHFYFYTFGWRLSFGSDDRDVQLQILQDIDWHIEVRTNTGIGVIVSVTEWCRPRYPTLDLFKQAWPEELGSAISVKINELLERSHPHLVRRTEWAESTPLGSLTQLKPQWLDLLNASGMHSLYGVVSLTPEELSSTVKGFGIATARQVHAACMNVVKDWETEQKQKAA</sequence>
<dbReference type="eggNOG" id="ENOG5033T4X">
    <property type="taxonomic scope" value="Bacteria"/>
</dbReference>
<dbReference type="HOGENOM" id="CLU_061812_0_0_6"/>
<protein>
    <recommendedName>
        <fullName evidence="4">RNA polymerase alpha subunit C-terminal domain-containing protein</fullName>
    </recommendedName>
</protein>
<dbReference type="KEGG" id="sfo:Z042_22980"/>
<proteinExistence type="predicted"/>
<gene>
    <name evidence="2" type="ORF">Z042_22980</name>
</gene>
<evidence type="ECO:0000256" key="1">
    <source>
        <dbReference type="SAM" id="Coils"/>
    </source>
</evidence>
<keyword evidence="3" id="KW-1185">Reference proteome</keyword>
<evidence type="ECO:0000313" key="3">
    <source>
        <dbReference type="Proteomes" id="UP000019030"/>
    </source>
</evidence>
<dbReference type="PATRIC" id="fig|1441930.4.peg.4547"/>
<evidence type="ECO:0000313" key="2">
    <source>
        <dbReference type="EMBL" id="AHG22984.1"/>
    </source>
</evidence>
<keyword evidence="1" id="KW-0175">Coiled coil</keyword>
<dbReference type="EMBL" id="CP007044">
    <property type="protein sequence ID" value="AHG22984.1"/>
    <property type="molecule type" value="Genomic_DNA"/>
</dbReference>
<dbReference type="RefSeq" id="WP_024910264.1">
    <property type="nucleotide sequence ID" value="NZ_CP007044.2"/>
</dbReference>
<reference evidence="2 3" key="1">
    <citation type="submission" date="2014-01" db="EMBL/GenBank/DDBJ databases">
        <title>Isolation of Serratia multitudinisentens RB-25 from Ex-Landfill site.</title>
        <authorList>
            <person name="Robson E.H.J."/>
        </authorList>
    </citation>
    <scope>NUCLEOTIDE SEQUENCE [LARGE SCALE GENOMIC DNA]</scope>
    <source>
        <strain evidence="2 3">RB-25</strain>
    </source>
</reference>
<dbReference type="Proteomes" id="UP000019030">
    <property type="component" value="Chromosome"/>
</dbReference>
<dbReference type="STRING" id="1441930.Z042_22980"/>
<reference evidence="2 3" key="2">
    <citation type="submission" date="2015-03" db="EMBL/GenBank/DDBJ databases">
        <authorList>
            <person name="Chan K.-G."/>
        </authorList>
    </citation>
    <scope>NUCLEOTIDE SEQUENCE [LARGE SCALE GENOMIC DNA]</scope>
    <source>
        <strain evidence="2 3">RB-25</strain>
    </source>
</reference>
<evidence type="ECO:0008006" key="4">
    <source>
        <dbReference type="Google" id="ProtNLM"/>
    </source>
</evidence>
<accession>W0LKN9</accession>
<dbReference type="AlphaFoldDB" id="W0LKN9"/>
<feature type="coiled-coil region" evidence="1">
    <location>
        <begin position="70"/>
        <end position="175"/>
    </location>
</feature>
<name>W0LKN9_9GAMM</name>